<reference evidence="1 2" key="1">
    <citation type="submission" date="2019-05" db="EMBL/GenBank/DDBJ databases">
        <title>Another draft genome of Portunus trituberculatus and its Hox gene families provides insights of decapod evolution.</title>
        <authorList>
            <person name="Jeong J.-H."/>
            <person name="Song I."/>
            <person name="Kim S."/>
            <person name="Choi T."/>
            <person name="Kim D."/>
            <person name="Ryu S."/>
            <person name="Kim W."/>
        </authorList>
    </citation>
    <scope>NUCLEOTIDE SEQUENCE [LARGE SCALE GENOMIC DNA]</scope>
    <source>
        <tissue evidence="1">Muscle</tissue>
    </source>
</reference>
<organism evidence="1 2">
    <name type="scientific">Portunus trituberculatus</name>
    <name type="common">Swimming crab</name>
    <name type="synonym">Neptunus trituberculatus</name>
    <dbReference type="NCBI Taxonomy" id="210409"/>
    <lineage>
        <taxon>Eukaryota</taxon>
        <taxon>Metazoa</taxon>
        <taxon>Ecdysozoa</taxon>
        <taxon>Arthropoda</taxon>
        <taxon>Crustacea</taxon>
        <taxon>Multicrustacea</taxon>
        <taxon>Malacostraca</taxon>
        <taxon>Eumalacostraca</taxon>
        <taxon>Eucarida</taxon>
        <taxon>Decapoda</taxon>
        <taxon>Pleocyemata</taxon>
        <taxon>Brachyura</taxon>
        <taxon>Eubrachyura</taxon>
        <taxon>Portunoidea</taxon>
        <taxon>Portunidae</taxon>
        <taxon>Portuninae</taxon>
        <taxon>Portunus</taxon>
    </lineage>
</organism>
<accession>A0A5B7EQB7</accession>
<sequence>MTDSVSNVTFQPQPLITENTVTARSAGVRAAARLVASNSVWYSTSQSAWETSGVREMEAIWQTTGAAQTLGSLSADSSVRTPTDYKLLAVYLVIIFDISTETIY</sequence>
<proteinExistence type="predicted"/>
<evidence type="ECO:0000313" key="1">
    <source>
        <dbReference type="EMBL" id="MPC35143.1"/>
    </source>
</evidence>
<keyword evidence="2" id="KW-1185">Reference proteome</keyword>
<name>A0A5B7EQB7_PORTR</name>
<dbReference type="EMBL" id="VSRR010003209">
    <property type="protein sequence ID" value="MPC35143.1"/>
    <property type="molecule type" value="Genomic_DNA"/>
</dbReference>
<protein>
    <submittedName>
        <fullName evidence="1">Uncharacterized protein</fullName>
    </submittedName>
</protein>
<comment type="caution">
    <text evidence="1">The sequence shown here is derived from an EMBL/GenBank/DDBJ whole genome shotgun (WGS) entry which is preliminary data.</text>
</comment>
<dbReference type="Proteomes" id="UP000324222">
    <property type="component" value="Unassembled WGS sequence"/>
</dbReference>
<gene>
    <name evidence="1" type="ORF">E2C01_028560</name>
</gene>
<dbReference type="AlphaFoldDB" id="A0A5B7EQB7"/>
<evidence type="ECO:0000313" key="2">
    <source>
        <dbReference type="Proteomes" id="UP000324222"/>
    </source>
</evidence>